<accession>A0A846Z2N5</accession>
<dbReference type="RefSeq" id="WP_067633533.1">
    <property type="nucleotide sequence ID" value="NZ_JAAXPI010000014.1"/>
</dbReference>
<organism evidence="2 3">
    <name type="scientific">Actinomadura latina</name>
    <dbReference type="NCBI Taxonomy" id="163603"/>
    <lineage>
        <taxon>Bacteria</taxon>
        <taxon>Bacillati</taxon>
        <taxon>Actinomycetota</taxon>
        <taxon>Actinomycetes</taxon>
        <taxon>Streptosporangiales</taxon>
        <taxon>Thermomonosporaceae</taxon>
        <taxon>Actinomadura</taxon>
    </lineage>
</organism>
<evidence type="ECO:0000313" key="3">
    <source>
        <dbReference type="Proteomes" id="UP000579250"/>
    </source>
</evidence>
<comment type="caution">
    <text evidence="2">The sequence shown here is derived from an EMBL/GenBank/DDBJ whole genome shotgun (WGS) entry which is preliminary data.</text>
</comment>
<proteinExistence type="predicted"/>
<feature type="region of interest" description="Disordered" evidence="1">
    <location>
        <begin position="60"/>
        <end position="157"/>
    </location>
</feature>
<reference evidence="2 3" key="1">
    <citation type="submission" date="2020-04" db="EMBL/GenBank/DDBJ databases">
        <title>MicrobeNet Type strains.</title>
        <authorList>
            <person name="Nicholson A.C."/>
        </authorList>
    </citation>
    <scope>NUCLEOTIDE SEQUENCE [LARGE SCALE GENOMIC DNA]</scope>
    <source>
        <strain evidence="2 3">ATCC BAA-277</strain>
    </source>
</reference>
<dbReference type="Gene3D" id="2.120.10.10">
    <property type="match status" value="1"/>
</dbReference>
<dbReference type="Gene3D" id="2.130.10.10">
    <property type="entry name" value="YVTN repeat-like/Quinoprotein amine dehydrogenase"/>
    <property type="match status" value="1"/>
</dbReference>
<keyword evidence="3" id="KW-1185">Reference proteome</keyword>
<dbReference type="AlphaFoldDB" id="A0A846Z2N5"/>
<evidence type="ECO:0000256" key="1">
    <source>
        <dbReference type="SAM" id="MobiDB-lite"/>
    </source>
</evidence>
<protein>
    <submittedName>
        <fullName evidence="2">Uncharacterized protein</fullName>
    </submittedName>
</protein>
<dbReference type="Proteomes" id="UP000579250">
    <property type="component" value="Unassembled WGS sequence"/>
</dbReference>
<name>A0A846Z2N5_9ACTN</name>
<dbReference type="CDD" id="cd15482">
    <property type="entry name" value="Sialidase_non-viral"/>
    <property type="match status" value="1"/>
</dbReference>
<dbReference type="InterPro" id="IPR015943">
    <property type="entry name" value="WD40/YVTN_repeat-like_dom_sf"/>
</dbReference>
<feature type="compositionally biased region" description="Low complexity" evidence="1">
    <location>
        <begin position="79"/>
        <end position="102"/>
    </location>
</feature>
<sequence>MTARTPEQGEAPRTVEDGPAGSREVRRRLTFGVAGDIADMRAALSPWQRAYEAWRAAGLSWGHGAPPRERAASRNAVRAGSPPDEAASAEPKPEPAAEQPEPAAEKPKPTAKKPKPSGKKPKPAAKKPKPAKPVPGDVLVAGSPKPAPKKAPKPAQRPALWRRLRTRAAIGAGLTVVAAGTVFAVAQRAEAPTEPGIRGPIAADELFALDPAAATDGLVQDLTAIASTGSVVVAAGTEGDGAPGRERARFLVSTDRGRTWTLAEIRTQDGSTPPPGETPHLVSGWSGHWTALGRAPGGGTVEWTSEDAKVWTRRPPGAGFTPSDQVNDLVYTDRGFIAVGGSKGRAVAWTSGDGRTWQRVDGIKGITGFDRAAVAGNVVMAHGTYARKVTEKKGRKKVTRTVRADALWRSVDEGRTWTSVKVPQAQGSYGPMKGLVVAAGGFATVREGKQTSGRKKHRKTKRSGVLFTSADGLKWRVAGRFGGSGIERLGDTDGGFAVIVRGAKGARAILRSADGRTWQPGGSIPAGVRISGLARAGLGGVSVTGRQGDDAYLHGVDLRTVPGAVHAERSVGSLAAGPALSVAVGSTNGGAAIWTAPDGLRWSRARIPGTPGRLSDAVHGTAGWLAVGRASGTSPAPLAMTSQDGLAWEKTAFPAGPAPVAAATGPSGYVVVGPRGSWRSTDLRTWKRAGLDGVPADVTATSGAYVAVGARGEAPAVWTSPDAAKWTAAELPPGLTAPLTQVTAHGDTLVAISASAIALVSTDAGATWTQRNIGPGLAAAAVTSTPRGFVLTASTNDDGAVLASADGTTWRRLDVGGLTGPGEQRLTTLTTMGGTVLATGTDGGAPTLWRTPVPK</sequence>
<gene>
    <name evidence="2" type="ORF">HGB48_12895</name>
</gene>
<feature type="compositionally biased region" description="Basic residues" evidence="1">
    <location>
        <begin position="109"/>
        <end position="130"/>
    </location>
</feature>
<dbReference type="SUPFAM" id="SSF110296">
    <property type="entry name" value="Oligoxyloglucan reducing end-specific cellobiohydrolase"/>
    <property type="match status" value="2"/>
</dbReference>
<evidence type="ECO:0000313" key="2">
    <source>
        <dbReference type="EMBL" id="NKZ04643.1"/>
    </source>
</evidence>
<dbReference type="EMBL" id="JAAXPI010000014">
    <property type="protein sequence ID" value="NKZ04643.1"/>
    <property type="molecule type" value="Genomic_DNA"/>
</dbReference>
<feature type="region of interest" description="Disordered" evidence="1">
    <location>
        <begin position="1"/>
        <end position="24"/>
    </location>
</feature>